<keyword evidence="2 4" id="KW-0863">Zinc-finger</keyword>
<accession>A0A5B7DP70</accession>
<dbReference type="SUPFAM" id="SSF144232">
    <property type="entry name" value="HIT/MYND zinc finger-like"/>
    <property type="match status" value="1"/>
</dbReference>
<feature type="compositionally biased region" description="Basic and acidic residues" evidence="5">
    <location>
        <begin position="563"/>
        <end position="574"/>
    </location>
</feature>
<feature type="region of interest" description="Disordered" evidence="5">
    <location>
        <begin position="179"/>
        <end position="203"/>
    </location>
</feature>
<keyword evidence="9" id="KW-1185">Reference proteome</keyword>
<evidence type="ECO:0000256" key="3">
    <source>
        <dbReference type="ARBA" id="ARBA00022833"/>
    </source>
</evidence>
<feature type="region of interest" description="Disordered" evidence="5">
    <location>
        <begin position="520"/>
        <end position="597"/>
    </location>
</feature>
<dbReference type="Proteomes" id="UP000324222">
    <property type="component" value="Unassembled WGS sequence"/>
</dbReference>
<dbReference type="PROSITE" id="PS50304">
    <property type="entry name" value="TUDOR"/>
    <property type="match status" value="2"/>
</dbReference>
<gene>
    <name evidence="8" type="primary">Tdrd1</name>
    <name evidence="8" type="ORF">E2C01_015896</name>
</gene>
<keyword evidence="3" id="KW-0862">Zinc</keyword>
<evidence type="ECO:0000313" key="8">
    <source>
        <dbReference type="EMBL" id="MPC22869.1"/>
    </source>
</evidence>
<feature type="domain" description="MYND-type" evidence="7">
    <location>
        <begin position="125"/>
        <end position="160"/>
    </location>
</feature>
<dbReference type="InterPro" id="IPR002893">
    <property type="entry name" value="Znf_MYND"/>
</dbReference>
<evidence type="ECO:0000259" key="7">
    <source>
        <dbReference type="PROSITE" id="PS50865"/>
    </source>
</evidence>
<dbReference type="GO" id="GO:0043186">
    <property type="term" value="C:P granule"/>
    <property type="evidence" value="ECO:0007669"/>
    <property type="project" value="TreeGrafter"/>
</dbReference>
<dbReference type="FunFam" id="2.30.30.140:FF:000018">
    <property type="entry name" value="Serine/threonine-protein kinase 31"/>
    <property type="match status" value="1"/>
</dbReference>
<evidence type="ECO:0000256" key="4">
    <source>
        <dbReference type="PROSITE-ProRule" id="PRU00134"/>
    </source>
</evidence>
<dbReference type="PANTHER" id="PTHR22948:SF29">
    <property type="entry name" value="FI02030P-RELATED"/>
    <property type="match status" value="1"/>
</dbReference>
<reference evidence="8 9" key="1">
    <citation type="submission" date="2019-05" db="EMBL/GenBank/DDBJ databases">
        <title>Another draft genome of Portunus trituberculatus and its Hox gene families provides insights of decapod evolution.</title>
        <authorList>
            <person name="Jeong J.-H."/>
            <person name="Song I."/>
            <person name="Kim S."/>
            <person name="Choi T."/>
            <person name="Kim D."/>
            <person name="Ryu S."/>
            <person name="Kim W."/>
        </authorList>
    </citation>
    <scope>NUCLEOTIDE SEQUENCE [LARGE SCALE GENOMIC DNA]</scope>
    <source>
        <tissue evidence="8">Muscle</tissue>
    </source>
</reference>
<keyword evidence="1" id="KW-0479">Metal-binding</keyword>
<comment type="caution">
    <text evidence="8">The sequence shown here is derived from an EMBL/GenBank/DDBJ whole genome shotgun (WGS) entry which is preliminary data.</text>
</comment>
<name>A0A5B7DP70_PORTR</name>
<protein>
    <submittedName>
        <fullName evidence="8">Tudor domain-containing protein 1</fullName>
    </submittedName>
</protein>
<dbReference type="SUPFAM" id="SSF52777">
    <property type="entry name" value="CoA-dependent acyltransferases"/>
    <property type="match status" value="1"/>
</dbReference>
<feature type="compositionally biased region" description="Basic and acidic residues" evidence="5">
    <location>
        <begin position="59"/>
        <end position="68"/>
    </location>
</feature>
<evidence type="ECO:0000256" key="2">
    <source>
        <dbReference type="ARBA" id="ARBA00022771"/>
    </source>
</evidence>
<dbReference type="Pfam" id="PF01753">
    <property type="entry name" value="zf-MYND"/>
    <property type="match status" value="1"/>
</dbReference>
<feature type="region of interest" description="Disordered" evidence="5">
    <location>
        <begin position="59"/>
        <end position="104"/>
    </location>
</feature>
<dbReference type="CDD" id="cd20379">
    <property type="entry name" value="Tudor_dTUD-like"/>
    <property type="match status" value="1"/>
</dbReference>
<dbReference type="Gene3D" id="6.10.140.2220">
    <property type="match status" value="1"/>
</dbReference>
<dbReference type="AlphaFoldDB" id="A0A5B7DP70"/>
<feature type="region of interest" description="Disordered" evidence="5">
    <location>
        <begin position="286"/>
        <end position="331"/>
    </location>
</feature>
<sequence>MSESKTAEWRPQQEVEEPLEDLQGIRFSRIPPQDMLSMMSALNRKPPFNFEITVAFSEDEKRQRRKNTESMSVIKDGDSHCSSPTLQTPRNGTEGQAKPTLPPGDETVLIGMGNVMMESSRQQACVFCGAQGEMRCSVCKAWYCSMVCQVDDWYLHKNTCRSPPVLDVPQKVKSNLRYGTGGDVSTRDSSAVKVSTSTPLSSSSIADRLERDIGGMTQKNITGRMTQEKDIAGRMGDEMGLCSGQKSCMEPAVRSMGSMPSRLDKSLAEISKDCNNVESNASANDLKCLPKIPTPEKSAVPPSAVARTPGESASNEESASALPDTTNSSIASESQQNFGSLLEVGEIYNGFISLSASYEQFTAVIVVEAVSCIFNEAHEILSTAPAGVDFKPQIGSLVAAYSPTEETWYRARVLEVEGSTYNVCYVDFGNKEAVKQVKPVPEGPFSDLPELAFLARLHSKIEDQVQDKLKRMVQVDNTLKFKVIAKKGLYTKVALCEDQDESNTIVAEYILGPLLQATASPVPPAASSPKPEAAVSPAVRENTDPDCAAPAATRPKEASPSQREADVRRNDSQKENGVIISPDKGSPEECDDGHSSSRNVSCKLASSEADKSPSCYVIAMNTVDLLLQLEEMSVEINQQCEGSPTSTFRPRRGEACLAKFVKGDGRWYRALCVAADTTHCQVIFVDYGNTDKVCHTNIRPIPRQFLGLPCLALYLPQQECVFRCQQPIISGPVQCAQRTLDMAVQVQAVRYRALAVWWRGGAVAAMGSAGNQQHCRRNFSSSQRCSGSKWRYEADRLVKLMAHKVEIGFYNSVSGLTLNTARPLTPDLFEEALMHLQKKVEFLQVCLPQRDGRMWVADMDTMAKIDFQVLRDGSLWDVVKSRENAAYNVAEGPLWAARLVVCPPEEPCKLPQVKDAFPYQYHLVFNCNHTVTDGISIMSMQQVFFTLLDDMLDGAQVNDKPIGELRDRNEDRVIEAKIRETLEKDPQRLKALLEEVSKHKTRVPLITEAFGEPQEPYPDTVALPMKILDHKLLQVFIAKCKAHKVTFSSGFGGLMNAALVELVREAGVVRDSYTISTCHSVDTRRYKSDVKSIVWGYHACNMTHTMETPCNVRKNFWKYVVEYDTKFRNHLNTNGPLQDRMLDHMMLAAMPDRKQKVIYDFFYVNIYSPRTESFGNGKHIQLTDFCTCSPLTKTDFGMTNVVVRFRDQVMIQPHISSGFITEANAVKFIDKVTGMLYDISKTTH</sequence>
<dbReference type="GO" id="GO:0008270">
    <property type="term" value="F:zinc ion binding"/>
    <property type="evidence" value="ECO:0007669"/>
    <property type="project" value="UniProtKB-KW"/>
</dbReference>
<dbReference type="InterPro" id="IPR050621">
    <property type="entry name" value="Tudor_domain_containing"/>
</dbReference>
<feature type="domain" description="Tudor" evidence="6">
    <location>
        <begin position="649"/>
        <end position="708"/>
    </location>
</feature>
<evidence type="ECO:0000313" key="9">
    <source>
        <dbReference type="Proteomes" id="UP000324222"/>
    </source>
</evidence>
<feature type="compositionally biased region" description="Basic and acidic residues" evidence="5">
    <location>
        <begin position="1"/>
        <end position="13"/>
    </location>
</feature>
<dbReference type="OrthoDB" id="9989103at2759"/>
<evidence type="ECO:0000259" key="6">
    <source>
        <dbReference type="PROSITE" id="PS50304"/>
    </source>
</evidence>
<dbReference type="GO" id="GO:0030719">
    <property type="term" value="P:P granule organization"/>
    <property type="evidence" value="ECO:0007669"/>
    <property type="project" value="TreeGrafter"/>
</dbReference>
<feature type="region of interest" description="Disordered" evidence="5">
    <location>
        <begin position="1"/>
        <end position="22"/>
    </location>
</feature>
<dbReference type="Gene3D" id="3.30.559.10">
    <property type="entry name" value="Chloramphenicol acetyltransferase-like domain"/>
    <property type="match status" value="1"/>
</dbReference>
<dbReference type="SMART" id="SM00333">
    <property type="entry name" value="TUDOR"/>
    <property type="match status" value="2"/>
</dbReference>
<dbReference type="Pfam" id="PF00567">
    <property type="entry name" value="TUDOR"/>
    <property type="match status" value="2"/>
</dbReference>
<organism evidence="8 9">
    <name type="scientific">Portunus trituberculatus</name>
    <name type="common">Swimming crab</name>
    <name type="synonym">Neptunus trituberculatus</name>
    <dbReference type="NCBI Taxonomy" id="210409"/>
    <lineage>
        <taxon>Eukaryota</taxon>
        <taxon>Metazoa</taxon>
        <taxon>Ecdysozoa</taxon>
        <taxon>Arthropoda</taxon>
        <taxon>Crustacea</taxon>
        <taxon>Multicrustacea</taxon>
        <taxon>Malacostraca</taxon>
        <taxon>Eumalacostraca</taxon>
        <taxon>Eucarida</taxon>
        <taxon>Decapoda</taxon>
        <taxon>Pleocyemata</taxon>
        <taxon>Brachyura</taxon>
        <taxon>Eubrachyura</taxon>
        <taxon>Portunoidea</taxon>
        <taxon>Portunidae</taxon>
        <taxon>Portuninae</taxon>
        <taxon>Portunus</taxon>
    </lineage>
</organism>
<feature type="compositionally biased region" description="Polar residues" evidence="5">
    <location>
        <begin position="80"/>
        <end position="94"/>
    </location>
</feature>
<feature type="compositionally biased region" description="Low complexity" evidence="5">
    <location>
        <begin position="527"/>
        <end position="539"/>
    </location>
</feature>
<dbReference type="GO" id="GO:0007283">
    <property type="term" value="P:spermatogenesis"/>
    <property type="evidence" value="ECO:0007669"/>
    <property type="project" value="TreeGrafter"/>
</dbReference>
<dbReference type="PROSITE" id="PS50865">
    <property type="entry name" value="ZF_MYND_2"/>
    <property type="match status" value="1"/>
</dbReference>
<dbReference type="InterPro" id="IPR023213">
    <property type="entry name" value="CAT-like_dom_sf"/>
</dbReference>
<dbReference type="PANTHER" id="PTHR22948">
    <property type="entry name" value="TUDOR DOMAIN CONTAINING PROTEIN"/>
    <property type="match status" value="1"/>
</dbReference>
<dbReference type="GO" id="GO:0034587">
    <property type="term" value="P:piRNA processing"/>
    <property type="evidence" value="ECO:0007669"/>
    <property type="project" value="TreeGrafter"/>
</dbReference>
<evidence type="ECO:0000256" key="5">
    <source>
        <dbReference type="SAM" id="MobiDB-lite"/>
    </source>
</evidence>
<dbReference type="SUPFAM" id="SSF63748">
    <property type="entry name" value="Tudor/PWWP/MBT"/>
    <property type="match status" value="2"/>
</dbReference>
<feature type="compositionally biased region" description="Low complexity" evidence="5">
    <location>
        <begin position="311"/>
        <end position="321"/>
    </location>
</feature>
<dbReference type="InterPro" id="IPR002999">
    <property type="entry name" value="Tudor"/>
</dbReference>
<feature type="domain" description="Tudor" evidence="6">
    <location>
        <begin position="391"/>
        <end position="449"/>
    </location>
</feature>
<evidence type="ECO:0000256" key="1">
    <source>
        <dbReference type="ARBA" id="ARBA00022723"/>
    </source>
</evidence>
<proteinExistence type="predicted"/>
<dbReference type="EMBL" id="VSRR010001136">
    <property type="protein sequence ID" value="MPC22869.1"/>
    <property type="molecule type" value="Genomic_DNA"/>
</dbReference>
<dbReference type="Gene3D" id="2.30.30.140">
    <property type="match status" value="2"/>
</dbReference>